<reference evidence="10" key="1">
    <citation type="submission" date="2012-05" db="EMBL/GenBank/DDBJ databases">
        <authorList>
            <person name="Huang X."/>
            <person name="Guo G."/>
            <person name="Sun Z."/>
            <person name="Zheng C."/>
            <person name="Xu Y."/>
            <person name="Yuan L."/>
            <person name="Chen J."/>
            <person name="Ni W."/>
            <person name="Liu C."/>
            <person name="Ye Z."/>
            <person name="Lin Q."/>
            <person name="Fu G."/>
            <person name="Wu X."/>
        </authorList>
    </citation>
    <scope>NUCLEOTIDE SEQUENCE</scope>
</reference>
<evidence type="ECO:0000256" key="6">
    <source>
        <dbReference type="ARBA" id="ARBA00022884"/>
    </source>
</evidence>
<evidence type="ECO:0000256" key="5">
    <source>
        <dbReference type="ARBA" id="ARBA00022833"/>
    </source>
</evidence>
<dbReference type="GO" id="GO:0019843">
    <property type="term" value="F:rRNA binding"/>
    <property type="evidence" value="ECO:0007669"/>
    <property type="project" value="UniProtKB-KW"/>
</dbReference>
<dbReference type="Gene3D" id="2.20.25.30">
    <property type="match status" value="1"/>
</dbReference>
<name>R9QVS8_9CILI</name>
<evidence type="ECO:0000256" key="2">
    <source>
        <dbReference type="ARBA" id="ARBA00022723"/>
    </source>
</evidence>
<keyword evidence="7 10" id="KW-0689">Ribosomal protein</keyword>
<keyword evidence="4" id="KW-0863">Zinc-finger</keyword>
<evidence type="ECO:0000256" key="1">
    <source>
        <dbReference type="ARBA" id="ARBA00009805"/>
    </source>
</evidence>
<evidence type="ECO:0000256" key="7">
    <source>
        <dbReference type="ARBA" id="ARBA00022980"/>
    </source>
</evidence>
<feature type="region of interest" description="Disordered" evidence="9">
    <location>
        <begin position="57"/>
        <end position="95"/>
    </location>
</feature>
<proteinExistence type="evidence at transcript level"/>
<dbReference type="GO" id="GO:0003735">
    <property type="term" value="F:structural constituent of ribosome"/>
    <property type="evidence" value="ECO:0007669"/>
    <property type="project" value="InterPro"/>
</dbReference>
<dbReference type="GO" id="GO:0022625">
    <property type="term" value="C:cytosolic large ribosomal subunit"/>
    <property type="evidence" value="ECO:0007669"/>
    <property type="project" value="TreeGrafter"/>
</dbReference>
<feature type="region of interest" description="Disordered" evidence="9">
    <location>
        <begin position="1"/>
        <end position="20"/>
    </location>
</feature>
<evidence type="ECO:0000256" key="9">
    <source>
        <dbReference type="SAM" id="MobiDB-lite"/>
    </source>
</evidence>
<dbReference type="EMBL" id="JX103962">
    <property type="protein sequence ID" value="AGE89249.1"/>
    <property type="molecule type" value="mRNA"/>
</dbReference>
<keyword evidence="3" id="KW-0699">rRNA-binding</keyword>
<keyword evidence="5" id="KW-0862">Zinc</keyword>
<keyword evidence="6" id="KW-0694">RNA-binding</keyword>
<dbReference type="Pfam" id="PF01907">
    <property type="entry name" value="Ribosomal_L37e"/>
    <property type="match status" value="1"/>
</dbReference>
<evidence type="ECO:0000313" key="10">
    <source>
        <dbReference type="EMBL" id="AGE89249.1"/>
    </source>
</evidence>
<dbReference type="InterPro" id="IPR001569">
    <property type="entry name" value="Ribosomal_eL37"/>
</dbReference>
<dbReference type="GO" id="GO:0006412">
    <property type="term" value="P:translation"/>
    <property type="evidence" value="ECO:0007669"/>
    <property type="project" value="InterPro"/>
</dbReference>
<accession>R9QVS8</accession>
<organism evidence="10">
    <name type="scientific">Cryptocaryon irritans</name>
    <dbReference type="NCBI Taxonomy" id="153251"/>
    <lineage>
        <taxon>Eukaryota</taxon>
        <taxon>Sar</taxon>
        <taxon>Alveolata</taxon>
        <taxon>Ciliophora</taxon>
        <taxon>Ciliophora incertae sedis</taxon>
        <taxon>Cryptocaryon</taxon>
    </lineage>
</organism>
<dbReference type="InterPro" id="IPR011331">
    <property type="entry name" value="Ribosomal_eL37/eL43"/>
</dbReference>
<evidence type="ECO:0000256" key="3">
    <source>
        <dbReference type="ARBA" id="ARBA00022730"/>
    </source>
</evidence>
<dbReference type="HAMAP" id="MF_00547">
    <property type="entry name" value="Ribosomal_eL37"/>
    <property type="match status" value="1"/>
</dbReference>
<sequence length="95" mass="10930">MVKGKGTPHFGKKHQRTHTECRRCGRVSYHKQKKQCAACGFPSAKTRRFDGWATKVRGRKGQGTGRMRYMKDIPRKAKNGFRSGTKPRPKARKQK</sequence>
<dbReference type="GO" id="GO:0008270">
    <property type="term" value="F:zinc ion binding"/>
    <property type="evidence" value="ECO:0007669"/>
    <property type="project" value="UniProtKB-KW"/>
</dbReference>
<evidence type="ECO:0000256" key="8">
    <source>
        <dbReference type="ARBA" id="ARBA00023274"/>
    </source>
</evidence>
<dbReference type="PANTHER" id="PTHR10768">
    <property type="entry name" value="60S RIBOSOMAL PROTEIN L37"/>
    <property type="match status" value="1"/>
</dbReference>
<dbReference type="AlphaFoldDB" id="R9QVS8"/>
<comment type="similarity">
    <text evidence="1">Belongs to the eukaryotic ribosomal protein eL37 family.</text>
</comment>
<evidence type="ECO:0000256" key="4">
    <source>
        <dbReference type="ARBA" id="ARBA00022771"/>
    </source>
</evidence>
<dbReference type="SUPFAM" id="SSF57829">
    <property type="entry name" value="Zn-binding ribosomal proteins"/>
    <property type="match status" value="1"/>
</dbReference>
<dbReference type="InterPro" id="IPR011332">
    <property type="entry name" value="Ribosomal_zn-bd"/>
</dbReference>
<protein>
    <submittedName>
        <fullName evidence="10">Ribosomal protein L37-2</fullName>
    </submittedName>
</protein>
<keyword evidence="2" id="KW-0479">Metal-binding</keyword>
<dbReference type="PANTHER" id="PTHR10768:SF0">
    <property type="entry name" value="RIBOSOMAL PROTEIN L37"/>
    <property type="match status" value="1"/>
</dbReference>
<feature type="compositionally biased region" description="Basic residues" evidence="9">
    <location>
        <begin position="85"/>
        <end position="95"/>
    </location>
</feature>
<keyword evidence="8" id="KW-0687">Ribonucleoprotein</keyword>